<dbReference type="EnsemblPlants" id="TuG1812G0200005391.01.T02">
    <property type="protein sequence ID" value="TuG1812G0200005391.01.T02"/>
    <property type="gene ID" value="TuG1812G0200005391.01"/>
</dbReference>
<reference evidence="3" key="1">
    <citation type="journal article" date="2013" name="Nature">
        <title>Draft genome of the wheat A-genome progenitor Triticum urartu.</title>
        <authorList>
            <person name="Ling H.Q."/>
            <person name="Zhao S."/>
            <person name="Liu D."/>
            <person name="Wang J."/>
            <person name="Sun H."/>
            <person name="Zhang C."/>
            <person name="Fan H."/>
            <person name="Li D."/>
            <person name="Dong L."/>
            <person name="Tao Y."/>
            <person name="Gao C."/>
            <person name="Wu H."/>
            <person name="Li Y."/>
            <person name="Cui Y."/>
            <person name="Guo X."/>
            <person name="Zheng S."/>
            <person name="Wang B."/>
            <person name="Yu K."/>
            <person name="Liang Q."/>
            <person name="Yang W."/>
            <person name="Lou X."/>
            <person name="Chen J."/>
            <person name="Feng M."/>
            <person name="Jian J."/>
            <person name="Zhang X."/>
            <person name="Luo G."/>
            <person name="Jiang Y."/>
            <person name="Liu J."/>
            <person name="Wang Z."/>
            <person name="Sha Y."/>
            <person name="Zhang B."/>
            <person name="Wu H."/>
            <person name="Tang D."/>
            <person name="Shen Q."/>
            <person name="Xue P."/>
            <person name="Zou S."/>
            <person name="Wang X."/>
            <person name="Liu X."/>
            <person name="Wang F."/>
            <person name="Yang Y."/>
            <person name="An X."/>
            <person name="Dong Z."/>
            <person name="Zhang K."/>
            <person name="Zhang X."/>
            <person name="Luo M.C."/>
            <person name="Dvorak J."/>
            <person name="Tong Y."/>
            <person name="Wang J."/>
            <person name="Yang H."/>
            <person name="Li Z."/>
            <person name="Wang D."/>
            <person name="Zhang A."/>
            <person name="Wang J."/>
        </authorList>
    </citation>
    <scope>NUCLEOTIDE SEQUENCE</scope>
    <source>
        <strain evidence="3">cv. G1812</strain>
    </source>
</reference>
<dbReference type="AlphaFoldDB" id="A0A8R7TMU7"/>
<feature type="compositionally biased region" description="Low complexity" evidence="1">
    <location>
        <begin position="133"/>
        <end position="151"/>
    </location>
</feature>
<proteinExistence type="predicted"/>
<name>A0A8R7TMU7_TRIUA</name>
<evidence type="ECO:0000256" key="1">
    <source>
        <dbReference type="SAM" id="MobiDB-lite"/>
    </source>
</evidence>
<protein>
    <submittedName>
        <fullName evidence="2">Uncharacterized protein</fullName>
    </submittedName>
</protein>
<evidence type="ECO:0000313" key="3">
    <source>
        <dbReference type="Proteomes" id="UP000015106"/>
    </source>
</evidence>
<organism evidence="2 3">
    <name type="scientific">Triticum urartu</name>
    <name type="common">Red wild einkorn</name>
    <name type="synonym">Crithodium urartu</name>
    <dbReference type="NCBI Taxonomy" id="4572"/>
    <lineage>
        <taxon>Eukaryota</taxon>
        <taxon>Viridiplantae</taxon>
        <taxon>Streptophyta</taxon>
        <taxon>Embryophyta</taxon>
        <taxon>Tracheophyta</taxon>
        <taxon>Spermatophyta</taxon>
        <taxon>Magnoliopsida</taxon>
        <taxon>Liliopsida</taxon>
        <taxon>Poales</taxon>
        <taxon>Poaceae</taxon>
        <taxon>BOP clade</taxon>
        <taxon>Pooideae</taxon>
        <taxon>Triticodae</taxon>
        <taxon>Triticeae</taxon>
        <taxon>Triticinae</taxon>
        <taxon>Triticum</taxon>
    </lineage>
</organism>
<sequence length="236" mass="24645">MPQRFGRSRVAHSRFFLCSRLALTARGHMPRPTTSSHCLAPPPPLLSLLPPLPASQGTLPLPPPFAAGECAATGVWPAATAAAVPRPEKPRAGRCGGRRPAASSFGRPPLRRRETAMAARCPSAAGQGSAGVQTPSTPSPSRQRPTPSPIQRPRHPSGPAPQLCSPSASAASHPKQRRGAPYHEPLQPRQTSRPTPPPSHFPPSFFSAGTHHPFLGFCGKPAASCGPCPAVEKANG</sequence>
<dbReference type="Proteomes" id="UP000015106">
    <property type="component" value="Chromosome 2"/>
</dbReference>
<evidence type="ECO:0000313" key="2">
    <source>
        <dbReference type="EnsemblPlants" id="TuG1812G0200005391.01.T02"/>
    </source>
</evidence>
<keyword evidence="3" id="KW-1185">Reference proteome</keyword>
<reference evidence="2" key="2">
    <citation type="submission" date="2018-03" db="EMBL/GenBank/DDBJ databases">
        <title>The Triticum urartu genome reveals the dynamic nature of wheat genome evolution.</title>
        <authorList>
            <person name="Ling H."/>
            <person name="Ma B."/>
            <person name="Shi X."/>
            <person name="Liu H."/>
            <person name="Dong L."/>
            <person name="Sun H."/>
            <person name="Cao Y."/>
            <person name="Gao Q."/>
            <person name="Zheng S."/>
            <person name="Li Y."/>
            <person name="Yu Y."/>
            <person name="Du H."/>
            <person name="Qi M."/>
            <person name="Li Y."/>
            <person name="Yu H."/>
            <person name="Cui Y."/>
            <person name="Wang N."/>
            <person name="Chen C."/>
            <person name="Wu H."/>
            <person name="Zhao Y."/>
            <person name="Zhang J."/>
            <person name="Li Y."/>
            <person name="Zhou W."/>
            <person name="Zhang B."/>
            <person name="Hu W."/>
            <person name="Eijk M."/>
            <person name="Tang J."/>
            <person name="Witsenboer H."/>
            <person name="Zhao S."/>
            <person name="Li Z."/>
            <person name="Zhang A."/>
            <person name="Wang D."/>
            <person name="Liang C."/>
        </authorList>
    </citation>
    <scope>NUCLEOTIDE SEQUENCE [LARGE SCALE GENOMIC DNA]</scope>
    <source>
        <strain evidence="2">cv. G1812</strain>
    </source>
</reference>
<feature type="region of interest" description="Disordered" evidence="1">
    <location>
        <begin position="81"/>
        <end position="207"/>
    </location>
</feature>
<dbReference type="Gramene" id="TuG1812G0200005391.01.T02">
    <property type="protein sequence ID" value="TuG1812G0200005391.01.T02"/>
    <property type="gene ID" value="TuG1812G0200005391.01"/>
</dbReference>
<accession>A0A8R7TMU7</accession>
<reference evidence="2" key="3">
    <citation type="submission" date="2022-06" db="UniProtKB">
        <authorList>
            <consortium name="EnsemblPlants"/>
        </authorList>
    </citation>
    <scope>IDENTIFICATION</scope>
</reference>